<dbReference type="SMART" id="SM00922">
    <property type="entry name" value="MR_MLE"/>
    <property type="match status" value="1"/>
</dbReference>
<dbReference type="PANTHER" id="PTHR48080:SF2">
    <property type="entry name" value="D-GALACTONATE DEHYDRATASE"/>
    <property type="match status" value="1"/>
</dbReference>
<evidence type="ECO:0000313" key="4">
    <source>
        <dbReference type="Proteomes" id="UP000319383"/>
    </source>
</evidence>
<protein>
    <submittedName>
        <fullName evidence="3">D-galactonate dehydratase</fullName>
        <ecNumber evidence="3">4.2.1.6</ecNumber>
    </submittedName>
</protein>
<dbReference type="CDD" id="cd03316">
    <property type="entry name" value="MR_like"/>
    <property type="match status" value="1"/>
</dbReference>
<dbReference type="SUPFAM" id="SSF51604">
    <property type="entry name" value="Enolase C-terminal domain-like"/>
    <property type="match status" value="1"/>
</dbReference>
<dbReference type="SFLD" id="SFLDS00001">
    <property type="entry name" value="Enolase"/>
    <property type="match status" value="1"/>
</dbReference>
<dbReference type="EC" id="4.2.1.6" evidence="3"/>
<keyword evidence="1 3" id="KW-0456">Lyase</keyword>
<dbReference type="Proteomes" id="UP000319383">
    <property type="component" value="Chromosome"/>
</dbReference>
<dbReference type="SFLD" id="SFLDG00179">
    <property type="entry name" value="mandelate_racemase"/>
    <property type="match status" value="1"/>
</dbReference>
<dbReference type="AlphaFoldDB" id="A0A517ZNL7"/>
<sequence>MKITAVTPYAVGEDRNFFFVVIETDEGIHGIGEGGITWQEPAMGAAVNSLAPLLVGEDPFRTEHLWQVMFRSGFFPANRLGASAISAIDIALWDIKAKALGVPLYQLLGGRVRDRVVCYPHVKATETIDLPDAARQAAEEGWKFIRLELPVAPGKGVLEPSAAVRACVEDFAAVREAVGDDIEITVDVHTRLDPPEAIRLCRELEPYRPYFVEDPLRMENFDSFRKLARHVHVPLAAGEQYATKWEFRQQIEEELIDYARIDVCIVGGITEALKVAGWCETHYIKLAPHNPLGPVSTAACLHLDLATSYFGVQELPRLPGNVLSDLFPVQVPYEAGHLLPPTEPGLGVEIDLDALSKYPPIDGGSCPRLRRADGSFTNW</sequence>
<evidence type="ECO:0000259" key="2">
    <source>
        <dbReference type="SMART" id="SM00922"/>
    </source>
</evidence>
<dbReference type="Pfam" id="PF13378">
    <property type="entry name" value="MR_MLE_C"/>
    <property type="match status" value="1"/>
</dbReference>
<dbReference type="Gene3D" id="3.20.20.120">
    <property type="entry name" value="Enolase-like C-terminal domain"/>
    <property type="match status" value="1"/>
</dbReference>
<dbReference type="InterPro" id="IPR013341">
    <property type="entry name" value="Mandelate_racemase_N_dom"/>
</dbReference>
<accession>A0A517ZNL7</accession>
<dbReference type="InterPro" id="IPR029017">
    <property type="entry name" value="Enolase-like_N"/>
</dbReference>
<dbReference type="PROSITE" id="PS00909">
    <property type="entry name" value="MR_MLE_2"/>
    <property type="match status" value="1"/>
</dbReference>
<reference evidence="3 4" key="1">
    <citation type="submission" date="2019-02" db="EMBL/GenBank/DDBJ databases">
        <title>Deep-cultivation of Planctomycetes and their phenomic and genomic characterization uncovers novel biology.</title>
        <authorList>
            <person name="Wiegand S."/>
            <person name="Jogler M."/>
            <person name="Boedeker C."/>
            <person name="Pinto D."/>
            <person name="Vollmers J."/>
            <person name="Rivas-Marin E."/>
            <person name="Kohn T."/>
            <person name="Peeters S.H."/>
            <person name="Heuer A."/>
            <person name="Rast P."/>
            <person name="Oberbeckmann S."/>
            <person name="Bunk B."/>
            <person name="Jeske O."/>
            <person name="Meyerdierks A."/>
            <person name="Storesund J.E."/>
            <person name="Kallscheuer N."/>
            <person name="Luecker S."/>
            <person name="Lage O.M."/>
            <person name="Pohl T."/>
            <person name="Merkel B.J."/>
            <person name="Hornburger P."/>
            <person name="Mueller R.-W."/>
            <person name="Bruemmer F."/>
            <person name="Labrenz M."/>
            <person name="Spormann A.M."/>
            <person name="Op den Camp H."/>
            <person name="Overmann J."/>
            <person name="Amann R."/>
            <person name="Jetten M.S.M."/>
            <person name="Mascher T."/>
            <person name="Medema M.H."/>
            <person name="Devos D.P."/>
            <person name="Kaster A.-K."/>
            <person name="Ovreas L."/>
            <person name="Rohde M."/>
            <person name="Galperin M.Y."/>
            <person name="Jogler C."/>
        </authorList>
    </citation>
    <scope>NUCLEOTIDE SEQUENCE [LARGE SCALE GENOMIC DNA]</scope>
    <source>
        <strain evidence="3 4">Mal52</strain>
    </source>
</reference>
<dbReference type="PANTHER" id="PTHR48080">
    <property type="entry name" value="D-GALACTONATE DEHYDRATASE-RELATED"/>
    <property type="match status" value="1"/>
</dbReference>
<dbReference type="KEGG" id="sdyn:Mal52_25360"/>
<dbReference type="InterPro" id="IPR013342">
    <property type="entry name" value="Mandelate_racemase_C"/>
</dbReference>
<keyword evidence="4" id="KW-1185">Reference proteome</keyword>
<dbReference type="SUPFAM" id="SSF54826">
    <property type="entry name" value="Enolase N-terminal domain-like"/>
    <property type="match status" value="1"/>
</dbReference>
<evidence type="ECO:0000313" key="3">
    <source>
        <dbReference type="EMBL" id="QDU44058.1"/>
    </source>
</evidence>
<feature type="domain" description="Mandelate racemase/muconate lactonizing enzyme C-terminal" evidence="2">
    <location>
        <begin position="131"/>
        <end position="234"/>
    </location>
</feature>
<dbReference type="GO" id="GO:0008869">
    <property type="term" value="F:galactonate dehydratase activity"/>
    <property type="evidence" value="ECO:0007669"/>
    <property type="project" value="UniProtKB-EC"/>
</dbReference>
<dbReference type="Gene3D" id="3.30.390.10">
    <property type="entry name" value="Enolase-like, N-terminal domain"/>
    <property type="match status" value="1"/>
</dbReference>
<dbReference type="InterPro" id="IPR018110">
    <property type="entry name" value="Mandel_Rmase/mucon_lact_enz_CS"/>
</dbReference>
<dbReference type="RefSeq" id="WP_197534850.1">
    <property type="nucleotide sequence ID" value="NZ_CP036276.1"/>
</dbReference>
<proteinExistence type="predicted"/>
<dbReference type="InterPro" id="IPR034593">
    <property type="entry name" value="DgoD-like"/>
</dbReference>
<name>A0A517ZNL7_9PLAN</name>
<evidence type="ECO:0000256" key="1">
    <source>
        <dbReference type="ARBA" id="ARBA00023239"/>
    </source>
</evidence>
<dbReference type="NCBIfam" id="NF010624">
    <property type="entry name" value="PRK14017.1"/>
    <property type="match status" value="1"/>
</dbReference>
<dbReference type="Pfam" id="PF02746">
    <property type="entry name" value="MR_MLE_N"/>
    <property type="match status" value="1"/>
</dbReference>
<dbReference type="GO" id="GO:0009063">
    <property type="term" value="P:amino acid catabolic process"/>
    <property type="evidence" value="ECO:0007669"/>
    <property type="project" value="InterPro"/>
</dbReference>
<dbReference type="PROSITE" id="PS00908">
    <property type="entry name" value="MR_MLE_1"/>
    <property type="match status" value="1"/>
</dbReference>
<organism evidence="3 4">
    <name type="scientific">Symmachiella dynata</name>
    <dbReference type="NCBI Taxonomy" id="2527995"/>
    <lineage>
        <taxon>Bacteria</taxon>
        <taxon>Pseudomonadati</taxon>
        <taxon>Planctomycetota</taxon>
        <taxon>Planctomycetia</taxon>
        <taxon>Planctomycetales</taxon>
        <taxon>Planctomycetaceae</taxon>
        <taxon>Symmachiella</taxon>
    </lineage>
</organism>
<gene>
    <name evidence="3" type="primary">dgoD_3</name>
    <name evidence="3" type="ORF">Mal52_25360</name>
</gene>
<dbReference type="EMBL" id="CP036276">
    <property type="protein sequence ID" value="QDU44058.1"/>
    <property type="molecule type" value="Genomic_DNA"/>
</dbReference>
<dbReference type="InterPro" id="IPR036849">
    <property type="entry name" value="Enolase-like_C_sf"/>
</dbReference>
<dbReference type="InterPro" id="IPR029065">
    <property type="entry name" value="Enolase_C-like"/>
</dbReference>